<name>A0AAW8EI34_VARPD</name>
<dbReference type="Proteomes" id="UP001224845">
    <property type="component" value="Unassembled WGS sequence"/>
</dbReference>
<reference evidence="1" key="1">
    <citation type="submission" date="2023-07" db="EMBL/GenBank/DDBJ databases">
        <title>Sorghum-associated microbial communities from plants grown in Nebraska, USA.</title>
        <authorList>
            <person name="Schachtman D."/>
        </authorList>
    </citation>
    <scope>NUCLEOTIDE SEQUENCE</scope>
    <source>
        <strain evidence="1">DS3315</strain>
    </source>
</reference>
<evidence type="ECO:0000313" key="1">
    <source>
        <dbReference type="EMBL" id="MDP9972100.1"/>
    </source>
</evidence>
<gene>
    <name evidence="1" type="ORF">J2W39_003342</name>
</gene>
<accession>A0AAW8EI34</accession>
<proteinExistence type="predicted"/>
<evidence type="ECO:0000313" key="2">
    <source>
        <dbReference type="Proteomes" id="UP001224845"/>
    </source>
</evidence>
<protein>
    <submittedName>
        <fullName evidence="1">Uncharacterized protein</fullName>
    </submittedName>
</protein>
<dbReference type="RefSeq" id="WP_307594702.1">
    <property type="nucleotide sequence ID" value="NZ_JAUSRV010000008.1"/>
</dbReference>
<organism evidence="1 2">
    <name type="scientific">Variovorax paradoxus</name>
    <dbReference type="NCBI Taxonomy" id="34073"/>
    <lineage>
        <taxon>Bacteria</taxon>
        <taxon>Pseudomonadati</taxon>
        <taxon>Pseudomonadota</taxon>
        <taxon>Betaproteobacteria</taxon>
        <taxon>Burkholderiales</taxon>
        <taxon>Comamonadaceae</taxon>
        <taxon>Variovorax</taxon>
    </lineage>
</organism>
<comment type="caution">
    <text evidence="1">The sequence shown here is derived from an EMBL/GenBank/DDBJ whole genome shotgun (WGS) entry which is preliminary data.</text>
</comment>
<dbReference type="EMBL" id="JAUSRV010000008">
    <property type="protein sequence ID" value="MDP9972100.1"/>
    <property type="molecule type" value="Genomic_DNA"/>
</dbReference>
<dbReference type="AlphaFoldDB" id="A0AAW8EI34"/>
<sequence>MKNVALRIAAQEDPVGEAITASFDDADLALLQQYCASLDRLRETALFQNGLSPMTGLSWTSAGMALTGKPYSNAELHELLHVLRPVLLANEAASYENASGLLGRRFKNKNLSKHLKAIRFIFDRGELASYMQVTIGDQKLFDDSILRLWLNGVQYHTDAEKAAAWAQIEKSLTTENARALVMNQLHGKVSALFRLEQLVKFVLDEKSGPATPPAVAA</sequence>